<protein>
    <submittedName>
        <fullName evidence="11">Preprotein translocase, YajC subunit</fullName>
    </submittedName>
</protein>
<keyword evidence="5 10" id="KW-0812">Transmembrane</keyword>
<dbReference type="STRING" id="862517.HMPREF9225_1405"/>
<name>E0NMI3_9FIRM</name>
<dbReference type="Proteomes" id="UP000003280">
    <property type="component" value="Unassembled WGS sequence"/>
</dbReference>
<dbReference type="eggNOG" id="COG1862">
    <property type="taxonomic scope" value="Bacteria"/>
</dbReference>
<reference evidence="11 12" key="1">
    <citation type="submission" date="2010-07" db="EMBL/GenBank/DDBJ databases">
        <authorList>
            <person name="Muzny D."/>
            <person name="Qin X."/>
            <person name="Deng J."/>
            <person name="Jiang H."/>
            <person name="Liu Y."/>
            <person name="Qu J."/>
            <person name="Song X.-Z."/>
            <person name="Zhang L."/>
            <person name="Thornton R."/>
            <person name="Coyle M."/>
            <person name="Francisco L."/>
            <person name="Jackson L."/>
            <person name="Javaid M."/>
            <person name="Korchina V."/>
            <person name="Kovar C."/>
            <person name="Mata R."/>
            <person name="Mathew T."/>
            <person name="Ngo R."/>
            <person name="Nguyen L."/>
            <person name="Nguyen N."/>
            <person name="Okwuonu G."/>
            <person name="Ongeri F."/>
            <person name="Pham C."/>
            <person name="Simmons D."/>
            <person name="Wilczek-Boney K."/>
            <person name="Hale W."/>
            <person name="Jakkamsetti A."/>
            <person name="Pham P."/>
            <person name="Ruth R."/>
            <person name="San Lucas F."/>
            <person name="Warren J."/>
            <person name="Zhang J."/>
            <person name="Zhao Z."/>
            <person name="Zhou C."/>
            <person name="Zhu D."/>
            <person name="Lee S."/>
            <person name="Bess C."/>
            <person name="Blankenburg K."/>
            <person name="Forbes L."/>
            <person name="Fu Q."/>
            <person name="Gubbala S."/>
            <person name="Hirani K."/>
            <person name="Jayaseelan J.C."/>
            <person name="Lara F."/>
            <person name="Munidasa M."/>
            <person name="Palculict T."/>
            <person name="Patil S."/>
            <person name="Pu L.-L."/>
            <person name="Saada N."/>
            <person name="Tang L."/>
            <person name="Weissenberger G."/>
            <person name="Zhu Y."/>
            <person name="Hemphill L."/>
            <person name="Shang Y."/>
            <person name="Youmans B."/>
            <person name="Ayvaz T."/>
            <person name="Ross M."/>
            <person name="Santibanez J."/>
            <person name="Aqrawi P."/>
            <person name="Gross S."/>
            <person name="Joshi V."/>
            <person name="Fowler G."/>
            <person name="Nazareth L."/>
            <person name="Reid J."/>
            <person name="Worley K."/>
            <person name="Petrosino J."/>
            <person name="Highlander S."/>
            <person name="Gibbs R."/>
        </authorList>
    </citation>
    <scope>NUCLEOTIDE SEQUENCE [LARGE SCALE GENOMIC DNA]</scope>
    <source>
        <strain evidence="11 12">ATCC BAA-1640</strain>
    </source>
</reference>
<evidence type="ECO:0000256" key="6">
    <source>
        <dbReference type="ARBA" id="ARBA00022927"/>
    </source>
</evidence>
<dbReference type="EMBL" id="AEEH01000046">
    <property type="protein sequence ID" value="EFM25046.1"/>
    <property type="molecule type" value="Genomic_DNA"/>
</dbReference>
<comment type="caution">
    <text evidence="11">The sequence shown here is derived from an EMBL/GenBank/DDBJ whole genome shotgun (WGS) entry which is preliminary data.</text>
</comment>
<accession>E0NMI3</accession>
<dbReference type="RefSeq" id="WP_008902195.1">
    <property type="nucleotide sequence ID" value="NZ_GL397071.1"/>
</dbReference>
<dbReference type="PANTHER" id="PTHR33909">
    <property type="entry name" value="SEC TRANSLOCON ACCESSORY COMPLEX SUBUNIT YAJC"/>
    <property type="match status" value="1"/>
</dbReference>
<evidence type="ECO:0000256" key="10">
    <source>
        <dbReference type="SAM" id="Phobius"/>
    </source>
</evidence>
<dbReference type="GO" id="GO:0015031">
    <property type="term" value="P:protein transport"/>
    <property type="evidence" value="ECO:0007669"/>
    <property type="project" value="UniProtKB-KW"/>
</dbReference>
<organism evidence="11 12">
    <name type="scientific">Peptoniphilus duerdenii ATCC BAA-1640</name>
    <dbReference type="NCBI Taxonomy" id="862517"/>
    <lineage>
        <taxon>Bacteria</taxon>
        <taxon>Bacillati</taxon>
        <taxon>Bacillota</taxon>
        <taxon>Tissierellia</taxon>
        <taxon>Tissierellales</taxon>
        <taxon>Peptoniphilaceae</taxon>
        <taxon>Peptoniphilus</taxon>
    </lineage>
</organism>
<evidence type="ECO:0000256" key="3">
    <source>
        <dbReference type="ARBA" id="ARBA00022448"/>
    </source>
</evidence>
<evidence type="ECO:0000256" key="8">
    <source>
        <dbReference type="ARBA" id="ARBA00023010"/>
    </source>
</evidence>
<dbReference type="OrthoDB" id="9800132at2"/>
<evidence type="ECO:0000256" key="5">
    <source>
        <dbReference type="ARBA" id="ARBA00022692"/>
    </source>
</evidence>
<comment type="similarity">
    <text evidence="2">Belongs to the YajC family.</text>
</comment>
<evidence type="ECO:0000256" key="1">
    <source>
        <dbReference type="ARBA" id="ARBA00004162"/>
    </source>
</evidence>
<keyword evidence="3" id="KW-0813">Transport</keyword>
<keyword evidence="9 10" id="KW-0472">Membrane</keyword>
<evidence type="ECO:0000256" key="4">
    <source>
        <dbReference type="ARBA" id="ARBA00022475"/>
    </source>
</evidence>
<gene>
    <name evidence="11" type="primary">yajC</name>
    <name evidence="11" type="ORF">HMPREF9225_1405</name>
</gene>
<dbReference type="PRINTS" id="PR01853">
    <property type="entry name" value="YAJCTRNLCASE"/>
</dbReference>
<dbReference type="PANTHER" id="PTHR33909:SF1">
    <property type="entry name" value="SEC TRANSLOCON ACCESSORY COMPLEX SUBUNIT YAJC"/>
    <property type="match status" value="1"/>
</dbReference>
<keyword evidence="4" id="KW-1003">Cell membrane</keyword>
<keyword evidence="12" id="KW-1185">Reference proteome</keyword>
<evidence type="ECO:0000313" key="12">
    <source>
        <dbReference type="Proteomes" id="UP000003280"/>
    </source>
</evidence>
<proteinExistence type="inferred from homology"/>
<sequence length="99" mass="11408">MDQNTAKVITSFAPLIILMIFFYFFMIKPQKKKEKEIQTMRENIKVGDNIITIGGIVGKVIQVKEDVIFIETSGDKTKLELMKWGINSVLQERKDLKSN</sequence>
<keyword evidence="7 10" id="KW-1133">Transmembrane helix</keyword>
<evidence type="ECO:0000256" key="7">
    <source>
        <dbReference type="ARBA" id="ARBA00022989"/>
    </source>
</evidence>
<dbReference type="Pfam" id="PF02699">
    <property type="entry name" value="YajC"/>
    <property type="match status" value="1"/>
</dbReference>
<evidence type="ECO:0000313" key="11">
    <source>
        <dbReference type="EMBL" id="EFM25046.1"/>
    </source>
</evidence>
<dbReference type="AlphaFoldDB" id="E0NMI3"/>
<evidence type="ECO:0000256" key="9">
    <source>
        <dbReference type="ARBA" id="ARBA00023136"/>
    </source>
</evidence>
<feature type="transmembrane region" description="Helical" evidence="10">
    <location>
        <begin position="6"/>
        <end position="25"/>
    </location>
</feature>
<keyword evidence="8" id="KW-0811">Translocation</keyword>
<evidence type="ECO:0000256" key="2">
    <source>
        <dbReference type="ARBA" id="ARBA00006742"/>
    </source>
</evidence>
<dbReference type="HOGENOM" id="CLU_116157_5_0_9"/>
<dbReference type="GO" id="GO:0005886">
    <property type="term" value="C:plasma membrane"/>
    <property type="evidence" value="ECO:0007669"/>
    <property type="project" value="UniProtKB-SubCell"/>
</dbReference>
<keyword evidence="6" id="KW-0653">Protein transport</keyword>
<dbReference type="NCBIfam" id="TIGR00739">
    <property type="entry name" value="yajC"/>
    <property type="match status" value="1"/>
</dbReference>
<comment type="subcellular location">
    <subcellularLocation>
        <location evidence="1">Cell membrane</location>
        <topology evidence="1">Single-pass membrane protein</topology>
    </subcellularLocation>
</comment>
<dbReference type="InterPro" id="IPR003849">
    <property type="entry name" value="Preprotein_translocase_YajC"/>
</dbReference>
<dbReference type="SMART" id="SM01323">
    <property type="entry name" value="YajC"/>
    <property type="match status" value="1"/>
</dbReference>